<dbReference type="InterPro" id="IPR018097">
    <property type="entry name" value="EGF_Ca-bd_CS"/>
</dbReference>
<dbReference type="PANTHER" id="PTHR24037:SF10">
    <property type="entry name" value="MUCIN-13"/>
    <property type="match status" value="1"/>
</dbReference>
<evidence type="ECO:0000313" key="13">
    <source>
        <dbReference type="EMBL" id="KAH3889316.1"/>
    </source>
</evidence>
<keyword evidence="8" id="KW-0325">Glycoprotein</keyword>
<feature type="region of interest" description="Disordered" evidence="10">
    <location>
        <begin position="84"/>
        <end position="142"/>
    </location>
</feature>
<dbReference type="Gene3D" id="2.10.25.10">
    <property type="entry name" value="Laminin"/>
    <property type="match status" value="1"/>
</dbReference>
<accession>A0A9D4N7M9</accession>
<dbReference type="SUPFAM" id="SSF57196">
    <property type="entry name" value="EGF/Laminin"/>
    <property type="match status" value="1"/>
</dbReference>
<evidence type="ECO:0000256" key="11">
    <source>
        <dbReference type="SAM" id="Phobius"/>
    </source>
</evidence>
<dbReference type="EMBL" id="JAIWYP010000001">
    <property type="protein sequence ID" value="KAH3889316.1"/>
    <property type="molecule type" value="Genomic_DNA"/>
</dbReference>
<name>A0A9D4N7M9_DREPO</name>
<evidence type="ECO:0000256" key="8">
    <source>
        <dbReference type="ARBA" id="ARBA00023180"/>
    </source>
</evidence>
<protein>
    <recommendedName>
        <fullName evidence="12">EGF-like domain-containing protein</fullName>
    </recommendedName>
</protein>
<comment type="caution">
    <text evidence="9">Lacks conserved residue(s) required for the propagation of feature annotation.</text>
</comment>
<dbReference type="PROSITE" id="PS50026">
    <property type="entry name" value="EGF_3"/>
    <property type="match status" value="1"/>
</dbReference>
<dbReference type="GO" id="GO:0005886">
    <property type="term" value="C:plasma membrane"/>
    <property type="evidence" value="ECO:0007669"/>
    <property type="project" value="UniProtKB-SubCell"/>
</dbReference>
<dbReference type="FunFam" id="2.10.25.10:FF:000038">
    <property type="entry name" value="Fibrillin 2"/>
    <property type="match status" value="1"/>
</dbReference>
<comment type="subcellular location">
    <subcellularLocation>
        <location evidence="1">Cell membrane</location>
    </subcellularLocation>
</comment>
<dbReference type="Pfam" id="PF07645">
    <property type="entry name" value="EGF_CA"/>
    <property type="match status" value="1"/>
</dbReference>
<keyword evidence="14" id="KW-1185">Reference proteome</keyword>
<dbReference type="PROSITE" id="PS01186">
    <property type="entry name" value="EGF_2"/>
    <property type="match status" value="1"/>
</dbReference>
<organism evidence="13 14">
    <name type="scientific">Dreissena polymorpha</name>
    <name type="common">Zebra mussel</name>
    <name type="synonym">Mytilus polymorpha</name>
    <dbReference type="NCBI Taxonomy" id="45954"/>
    <lineage>
        <taxon>Eukaryota</taxon>
        <taxon>Metazoa</taxon>
        <taxon>Spiralia</taxon>
        <taxon>Lophotrochozoa</taxon>
        <taxon>Mollusca</taxon>
        <taxon>Bivalvia</taxon>
        <taxon>Autobranchia</taxon>
        <taxon>Heteroconchia</taxon>
        <taxon>Euheterodonta</taxon>
        <taxon>Imparidentia</taxon>
        <taxon>Neoheterodontei</taxon>
        <taxon>Myida</taxon>
        <taxon>Dreissenoidea</taxon>
        <taxon>Dreissenidae</taxon>
        <taxon>Dreissena</taxon>
    </lineage>
</organism>
<evidence type="ECO:0000256" key="6">
    <source>
        <dbReference type="ARBA" id="ARBA00023136"/>
    </source>
</evidence>
<evidence type="ECO:0000256" key="10">
    <source>
        <dbReference type="SAM" id="MobiDB-lite"/>
    </source>
</evidence>
<dbReference type="PANTHER" id="PTHR24037">
    <property type="entry name" value="HEART DEVELOPMENT PROTEIN WITH EGF-LIKE DOMAINS 1"/>
    <property type="match status" value="1"/>
</dbReference>
<keyword evidence="6 11" id="KW-0472">Membrane</keyword>
<proteinExistence type="predicted"/>
<dbReference type="PROSITE" id="PS00010">
    <property type="entry name" value="ASX_HYDROXYL"/>
    <property type="match status" value="1"/>
</dbReference>
<gene>
    <name evidence="13" type="ORF">DPMN_013369</name>
</gene>
<evidence type="ECO:0000256" key="7">
    <source>
        <dbReference type="ARBA" id="ARBA00023157"/>
    </source>
</evidence>
<dbReference type="OrthoDB" id="10040649at2759"/>
<evidence type="ECO:0000256" key="5">
    <source>
        <dbReference type="ARBA" id="ARBA00022737"/>
    </source>
</evidence>
<keyword evidence="3 9" id="KW-0245">EGF-like domain</keyword>
<evidence type="ECO:0000313" key="14">
    <source>
        <dbReference type="Proteomes" id="UP000828390"/>
    </source>
</evidence>
<evidence type="ECO:0000256" key="9">
    <source>
        <dbReference type="PROSITE-ProRule" id="PRU00076"/>
    </source>
</evidence>
<comment type="caution">
    <text evidence="13">The sequence shown here is derived from an EMBL/GenBank/DDBJ whole genome shotgun (WGS) entry which is preliminary data.</text>
</comment>
<sequence length="548" mass="58232">MPTTINTTNTTTINTINLTTINNTTPNTINTTTPTAINTITLTTISTFISTINPTIINTTTSITINTSNSTDINTISPTTINTTSPTTINTTSSTTINTTSSTDINTTSPTDINTTSSTTLSPTSPTTTNTNSPTTINTTTLPTINTTTATTTTTTTTTTNNNNNNISTTTNTIKSTTINTTTSTITNTAIPTIVTTAMTTTLPPVTETSSIASTISATTALTTTVTPTTAKTTAFPPVSATNPNASTISTTIRPTTTDVDECQTDVCNDPNALCANLPGSYECYCKRGFLVEDVSRLCTNASIVLAKYEHLDLQITLNISIGQDANFSSNGTFAVVARKVTLSLWKYMRRFLQDSGFKIVVTALRKGSIQVDFTLYYAKNASAWVTNALVGLASGTSVNYEEQNVTASSEQLSNATMLCGLYEDLVGKCAYGTPCAIIDGKPACATAASNNMKLIAGVSVACGSLFAIAILTTIYVVVKRKGKNRYSSKGHTEQAFRNSPFDAHLSGREAEDSTNMTWQGMALKLFPNYYFQIPRLNPNNVSRDSKS</sequence>
<keyword evidence="5" id="KW-0677">Repeat</keyword>
<dbReference type="InterPro" id="IPR000152">
    <property type="entry name" value="EGF-type_Asp/Asn_hydroxyl_site"/>
</dbReference>
<evidence type="ECO:0000256" key="1">
    <source>
        <dbReference type="ARBA" id="ARBA00004236"/>
    </source>
</evidence>
<feature type="transmembrane region" description="Helical" evidence="11">
    <location>
        <begin position="455"/>
        <end position="479"/>
    </location>
</feature>
<dbReference type="PROSITE" id="PS01187">
    <property type="entry name" value="EGF_CA"/>
    <property type="match status" value="1"/>
</dbReference>
<keyword evidence="4" id="KW-0732">Signal</keyword>
<dbReference type="SMART" id="SM00179">
    <property type="entry name" value="EGF_CA"/>
    <property type="match status" value="1"/>
</dbReference>
<evidence type="ECO:0000256" key="2">
    <source>
        <dbReference type="ARBA" id="ARBA00022475"/>
    </source>
</evidence>
<dbReference type="CDD" id="cd00054">
    <property type="entry name" value="EGF_CA"/>
    <property type="match status" value="1"/>
</dbReference>
<dbReference type="GO" id="GO:0005509">
    <property type="term" value="F:calcium ion binding"/>
    <property type="evidence" value="ECO:0007669"/>
    <property type="project" value="InterPro"/>
</dbReference>
<dbReference type="Proteomes" id="UP000828390">
    <property type="component" value="Unassembled WGS sequence"/>
</dbReference>
<reference evidence="13" key="2">
    <citation type="submission" date="2020-11" db="EMBL/GenBank/DDBJ databases">
        <authorList>
            <person name="McCartney M.A."/>
            <person name="Auch B."/>
            <person name="Kono T."/>
            <person name="Mallez S."/>
            <person name="Becker A."/>
            <person name="Gohl D.M."/>
            <person name="Silverstein K.A.T."/>
            <person name="Koren S."/>
            <person name="Bechman K.B."/>
            <person name="Herman A."/>
            <person name="Abrahante J.E."/>
            <person name="Garbe J."/>
        </authorList>
    </citation>
    <scope>NUCLEOTIDE SEQUENCE</scope>
    <source>
        <strain evidence="13">Duluth1</strain>
        <tissue evidence="13">Whole animal</tissue>
    </source>
</reference>
<feature type="domain" description="EGF-like" evidence="12">
    <location>
        <begin position="259"/>
        <end position="300"/>
    </location>
</feature>
<dbReference type="AlphaFoldDB" id="A0A9D4N7M9"/>
<evidence type="ECO:0000259" key="12">
    <source>
        <dbReference type="PROSITE" id="PS50026"/>
    </source>
</evidence>
<evidence type="ECO:0000256" key="3">
    <source>
        <dbReference type="ARBA" id="ARBA00022536"/>
    </source>
</evidence>
<keyword evidence="2" id="KW-1003">Cell membrane</keyword>
<keyword evidence="11" id="KW-1133">Transmembrane helix</keyword>
<dbReference type="InterPro" id="IPR000742">
    <property type="entry name" value="EGF"/>
</dbReference>
<dbReference type="InterPro" id="IPR001881">
    <property type="entry name" value="EGF-like_Ca-bd_dom"/>
</dbReference>
<keyword evidence="11" id="KW-0812">Transmembrane</keyword>
<evidence type="ECO:0000256" key="4">
    <source>
        <dbReference type="ARBA" id="ARBA00022729"/>
    </source>
</evidence>
<dbReference type="InterPro" id="IPR049883">
    <property type="entry name" value="NOTCH1_EGF-like"/>
</dbReference>
<reference evidence="13" key="1">
    <citation type="journal article" date="2019" name="bioRxiv">
        <title>The Genome of the Zebra Mussel, Dreissena polymorpha: A Resource for Invasive Species Research.</title>
        <authorList>
            <person name="McCartney M.A."/>
            <person name="Auch B."/>
            <person name="Kono T."/>
            <person name="Mallez S."/>
            <person name="Zhang Y."/>
            <person name="Obille A."/>
            <person name="Becker A."/>
            <person name="Abrahante J.E."/>
            <person name="Garbe J."/>
            <person name="Badalamenti J.P."/>
            <person name="Herman A."/>
            <person name="Mangelson H."/>
            <person name="Liachko I."/>
            <person name="Sullivan S."/>
            <person name="Sone E.D."/>
            <person name="Koren S."/>
            <person name="Silverstein K.A.T."/>
            <person name="Beckman K.B."/>
            <person name="Gohl D.M."/>
        </authorList>
    </citation>
    <scope>NUCLEOTIDE SEQUENCE</scope>
    <source>
        <strain evidence="13">Duluth1</strain>
        <tissue evidence="13">Whole animal</tissue>
    </source>
</reference>
<keyword evidence="7" id="KW-1015">Disulfide bond</keyword>